<organism evidence="1 2">
    <name type="scientific">Fusibacter tunisiensis</name>
    <dbReference type="NCBI Taxonomy" id="1008308"/>
    <lineage>
        <taxon>Bacteria</taxon>
        <taxon>Bacillati</taxon>
        <taxon>Bacillota</taxon>
        <taxon>Clostridia</taxon>
        <taxon>Eubacteriales</taxon>
        <taxon>Eubacteriales Family XII. Incertae Sedis</taxon>
        <taxon>Fusibacter</taxon>
    </lineage>
</organism>
<name>A0ABS2MU61_9FIRM</name>
<dbReference type="InterPro" id="IPR045633">
    <property type="entry name" value="DUF6414"/>
</dbReference>
<dbReference type="RefSeq" id="WP_204665381.1">
    <property type="nucleotide sequence ID" value="NZ_JAFBDT010000040.1"/>
</dbReference>
<dbReference type="Proteomes" id="UP000767854">
    <property type="component" value="Unassembled WGS sequence"/>
</dbReference>
<protein>
    <recommendedName>
        <fullName evidence="3">GHMP kinase N-terminal domain-containing protein</fullName>
    </recommendedName>
</protein>
<reference evidence="1 2" key="1">
    <citation type="submission" date="2021-01" db="EMBL/GenBank/DDBJ databases">
        <title>Genomic Encyclopedia of Type Strains, Phase IV (KMG-IV): sequencing the most valuable type-strain genomes for metagenomic binning, comparative biology and taxonomic classification.</title>
        <authorList>
            <person name="Goeker M."/>
        </authorList>
    </citation>
    <scope>NUCLEOTIDE SEQUENCE [LARGE SCALE GENOMIC DNA]</scope>
    <source>
        <strain evidence="1 2">DSM 24436</strain>
    </source>
</reference>
<keyword evidence="2" id="KW-1185">Reference proteome</keyword>
<evidence type="ECO:0000313" key="2">
    <source>
        <dbReference type="Proteomes" id="UP000767854"/>
    </source>
</evidence>
<accession>A0ABS2MU61</accession>
<proteinExistence type="predicted"/>
<evidence type="ECO:0000313" key="1">
    <source>
        <dbReference type="EMBL" id="MBM7562954.1"/>
    </source>
</evidence>
<dbReference type="Pfam" id="PF19952">
    <property type="entry name" value="DUF6414"/>
    <property type="match status" value="1"/>
</dbReference>
<dbReference type="EMBL" id="JAFBDT010000040">
    <property type="protein sequence ID" value="MBM7562954.1"/>
    <property type="molecule type" value="Genomic_DNA"/>
</dbReference>
<sequence>MVRDFIYFDKDKIVSYGSQLLGGMTETVIESSDITEEKSNEITTKAGISGEAGLGSSSANLLAEILSKLGSLKVNVDGELEFVHNGTGSSSRSQSNEKVLYHHQLTLLREALIEQKLLIDLDKYPPYDWNKNKVRYKVREGDFIEFTCNARLFDVVHLKSIVDSFEKIIDLLQQSEISDRLNKLDTTEQIQAYAKDMQENDFKHGYSVLTSILGDKMNPVMYNALLEFVRGISDGDLSRVVTKYYLTHSKQMDNCFSFVAPVNEDNFTEPKNDLIFKYGYEPKQDWKVLAQVCLITKEPKEEKSGLSRLSNIDMKSIDGIIDSITEQFSLMSAELGLHSNIKYPDISINLIALYR</sequence>
<comment type="caution">
    <text evidence="1">The sequence shown here is derived from an EMBL/GenBank/DDBJ whole genome shotgun (WGS) entry which is preliminary data.</text>
</comment>
<gene>
    <name evidence="1" type="ORF">JOC49_002527</name>
</gene>
<evidence type="ECO:0008006" key="3">
    <source>
        <dbReference type="Google" id="ProtNLM"/>
    </source>
</evidence>